<dbReference type="GO" id="GO:0005829">
    <property type="term" value="C:cytosol"/>
    <property type="evidence" value="ECO:0007669"/>
    <property type="project" value="TreeGrafter"/>
</dbReference>
<organism evidence="11 12">
    <name type="scientific">Phyllobacterium myrsinacearum</name>
    <dbReference type="NCBI Taxonomy" id="28101"/>
    <lineage>
        <taxon>Bacteria</taxon>
        <taxon>Pseudomonadati</taxon>
        <taxon>Pseudomonadota</taxon>
        <taxon>Alphaproteobacteria</taxon>
        <taxon>Hyphomicrobiales</taxon>
        <taxon>Phyllobacteriaceae</taxon>
        <taxon>Phyllobacterium</taxon>
    </lineage>
</organism>
<dbReference type="GO" id="GO:0020037">
    <property type="term" value="F:heme binding"/>
    <property type="evidence" value="ECO:0007669"/>
    <property type="project" value="TreeGrafter"/>
</dbReference>
<comment type="function">
    <text evidence="7">Iron-storage protein, whose ferroxidase center binds Fe(2+), oxidizes it using dioxygen to Fe(3+), and participates in the subsequent Fe(3+) oxide mineral core formation within the central cavity of the BFR protein shell.</text>
</comment>
<evidence type="ECO:0000313" key="12">
    <source>
        <dbReference type="Proteomes" id="UP000549052"/>
    </source>
</evidence>
<feature type="binding site" evidence="8">
    <location>
        <position position="51"/>
    </location>
    <ligand>
        <name>Fe cation</name>
        <dbReference type="ChEBI" id="CHEBI:24875"/>
        <label>1</label>
    </ligand>
</feature>
<evidence type="ECO:0000256" key="5">
    <source>
        <dbReference type="ARBA" id="ARBA00022723"/>
    </source>
</evidence>
<dbReference type="PANTHER" id="PTHR30295">
    <property type="entry name" value="BACTERIOFERRITIN"/>
    <property type="match status" value="1"/>
</dbReference>
<feature type="binding site" evidence="8">
    <location>
        <position position="94"/>
    </location>
    <ligand>
        <name>Fe cation</name>
        <dbReference type="ChEBI" id="CHEBI:24875"/>
        <label>2</label>
    </ligand>
</feature>
<dbReference type="NCBIfam" id="TIGR00754">
    <property type="entry name" value="bfr"/>
    <property type="match status" value="1"/>
</dbReference>
<dbReference type="InterPro" id="IPR009078">
    <property type="entry name" value="Ferritin-like_SF"/>
</dbReference>
<dbReference type="RefSeq" id="WP_182551885.1">
    <property type="nucleotide sequence ID" value="NZ_JACGXN010000013.1"/>
</dbReference>
<feature type="binding site" evidence="8">
    <location>
        <position position="127"/>
    </location>
    <ligand>
        <name>Fe cation</name>
        <dbReference type="ChEBI" id="CHEBI:24875"/>
        <label>1</label>
    </ligand>
</feature>
<evidence type="ECO:0000256" key="9">
    <source>
        <dbReference type="RuleBase" id="RU000623"/>
    </source>
</evidence>
<dbReference type="Gene3D" id="1.20.1260.10">
    <property type="match status" value="1"/>
</dbReference>
<protein>
    <recommendedName>
        <fullName evidence="7 9">Bacterioferritin</fullName>
        <ecNumber evidence="7">1.16.3.1</ecNumber>
    </recommendedName>
</protein>
<dbReference type="CDD" id="cd00907">
    <property type="entry name" value="Bacterioferritin"/>
    <property type="match status" value="1"/>
</dbReference>
<feature type="binding site" evidence="8">
    <location>
        <position position="18"/>
    </location>
    <ligand>
        <name>Fe cation</name>
        <dbReference type="ChEBI" id="CHEBI:24875"/>
        <label>1</label>
    </ligand>
</feature>
<gene>
    <name evidence="11" type="ORF">FHW16_005021</name>
</gene>
<dbReference type="SUPFAM" id="SSF47240">
    <property type="entry name" value="Ferritin-like"/>
    <property type="match status" value="1"/>
</dbReference>
<evidence type="ECO:0000256" key="1">
    <source>
        <dbReference type="ARBA" id="ARBA00001970"/>
    </source>
</evidence>
<feature type="binding site" evidence="8">
    <location>
        <position position="54"/>
    </location>
    <ligand>
        <name>Fe cation</name>
        <dbReference type="ChEBI" id="CHEBI:24875"/>
        <label>1</label>
    </ligand>
</feature>
<evidence type="ECO:0000313" key="11">
    <source>
        <dbReference type="EMBL" id="MBA8881283.1"/>
    </source>
</evidence>
<dbReference type="PANTHER" id="PTHR30295:SF0">
    <property type="entry name" value="BACTERIOFERRITIN"/>
    <property type="match status" value="1"/>
</dbReference>
<keyword evidence="5 7" id="KW-0479">Metal-binding</keyword>
<accession>A0A839ELA3</accession>
<comment type="catalytic activity">
    <reaction evidence="7">
        <text>4 Fe(2+) + O2 + 4 H(+) = 4 Fe(3+) + 2 H2O</text>
        <dbReference type="Rhea" id="RHEA:11148"/>
        <dbReference type="ChEBI" id="CHEBI:15377"/>
        <dbReference type="ChEBI" id="CHEBI:15378"/>
        <dbReference type="ChEBI" id="CHEBI:15379"/>
        <dbReference type="ChEBI" id="CHEBI:29033"/>
        <dbReference type="ChEBI" id="CHEBI:29034"/>
        <dbReference type="EC" id="1.16.3.1"/>
    </reaction>
</comment>
<dbReference type="GO" id="GO:0008199">
    <property type="term" value="F:ferric iron binding"/>
    <property type="evidence" value="ECO:0007669"/>
    <property type="project" value="InterPro"/>
</dbReference>
<dbReference type="PRINTS" id="PR00601">
    <property type="entry name" value="BACFERRITIN"/>
</dbReference>
<evidence type="ECO:0000259" key="10">
    <source>
        <dbReference type="PROSITE" id="PS50905"/>
    </source>
</evidence>
<feature type="binding site" evidence="8">
    <location>
        <position position="51"/>
    </location>
    <ligand>
        <name>Fe cation</name>
        <dbReference type="ChEBI" id="CHEBI:24875"/>
        <label>2</label>
    </ligand>
</feature>
<name>A0A839ELA3_9HYPH</name>
<keyword evidence="4 9" id="KW-0349">Heme</keyword>
<keyword evidence="12" id="KW-1185">Reference proteome</keyword>
<comment type="similarity">
    <text evidence="2 7 9">Belongs to the bacterioferritin family.</text>
</comment>
<dbReference type="InterPro" id="IPR008331">
    <property type="entry name" value="Ferritin_DPS_dom"/>
</dbReference>
<feature type="binding site" evidence="8">
    <location>
        <position position="50"/>
    </location>
    <ligand>
        <name>Fe cation</name>
        <dbReference type="ChEBI" id="CHEBI:24875"/>
        <label>3</label>
    </ligand>
</feature>
<evidence type="ECO:0000256" key="8">
    <source>
        <dbReference type="PIRSR" id="PIRSR002560-1"/>
    </source>
</evidence>
<dbReference type="AlphaFoldDB" id="A0A839ELA3"/>
<feature type="domain" description="Ferritin-like diiron" evidence="10">
    <location>
        <begin position="1"/>
        <end position="145"/>
    </location>
</feature>
<feature type="binding site" evidence="8">
    <location>
        <position position="127"/>
    </location>
    <ligand>
        <name>Fe cation</name>
        <dbReference type="ChEBI" id="CHEBI:24875"/>
        <label>2</label>
    </ligand>
</feature>
<sequence length="161" mass="18342">MKGDKKVIERLNEALFLELGAVNQYWLHYRLLDDWGYKALAKKERAESIEEMQHADKIIERIIFLEGHPNLQSIGALRIGQNIKEVLEADLAGEYDAVKSYKKSREICSELGDYVTKELFDSLLKDEEGHIDFLETQLDLLGRIGVENYGQLNAVSADAAE</sequence>
<dbReference type="Pfam" id="PF00210">
    <property type="entry name" value="Ferritin"/>
    <property type="match status" value="1"/>
</dbReference>
<dbReference type="InterPro" id="IPR002024">
    <property type="entry name" value="Bacterioferritin"/>
</dbReference>
<dbReference type="PROSITE" id="PS50905">
    <property type="entry name" value="FERRITIN_LIKE"/>
    <property type="match status" value="1"/>
</dbReference>
<comment type="caution">
    <text evidence="11">The sequence shown here is derived from an EMBL/GenBank/DDBJ whole genome shotgun (WGS) entry which is preliminary data.</text>
</comment>
<dbReference type="InterPro" id="IPR009040">
    <property type="entry name" value="Ferritin-like_diiron"/>
</dbReference>
<dbReference type="EMBL" id="JACGXN010000013">
    <property type="protein sequence ID" value="MBA8881283.1"/>
    <property type="molecule type" value="Genomic_DNA"/>
</dbReference>
<dbReference type="Proteomes" id="UP000549052">
    <property type="component" value="Unassembled WGS sequence"/>
</dbReference>
<dbReference type="PROSITE" id="PS00549">
    <property type="entry name" value="BACTERIOFERRITIN"/>
    <property type="match status" value="1"/>
</dbReference>
<dbReference type="GO" id="GO:0006879">
    <property type="term" value="P:intracellular iron ion homeostasis"/>
    <property type="evidence" value="ECO:0007669"/>
    <property type="project" value="UniProtKB-KW"/>
</dbReference>
<evidence type="ECO:0000256" key="2">
    <source>
        <dbReference type="ARBA" id="ARBA00008093"/>
    </source>
</evidence>
<feature type="binding site" description="axial binding residue" evidence="8">
    <location>
        <position position="52"/>
    </location>
    <ligand>
        <name>heme b</name>
        <dbReference type="ChEBI" id="CHEBI:60344"/>
        <note>ligand shared between dimeric partners</note>
    </ligand>
    <ligandPart>
        <name>Fe</name>
        <dbReference type="ChEBI" id="CHEBI:18248"/>
    </ligandPart>
</feature>
<proteinExistence type="inferred from homology"/>
<comment type="cofactor">
    <cofactor evidence="1">
        <name>heme b</name>
        <dbReference type="ChEBI" id="CHEBI:60344"/>
    </cofactor>
</comment>
<reference evidence="11 12" key="1">
    <citation type="submission" date="2020-07" db="EMBL/GenBank/DDBJ databases">
        <title>Genomic Encyclopedia of Type Strains, Phase IV (KMG-V): Genome sequencing to study the core and pangenomes of soil and plant-associated prokaryotes.</title>
        <authorList>
            <person name="Whitman W."/>
        </authorList>
    </citation>
    <scope>NUCLEOTIDE SEQUENCE [LARGE SCALE GENOMIC DNA]</scope>
    <source>
        <strain evidence="11 12">AN3</strain>
    </source>
</reference>
<keyword evidence="11" id="KW-0560">Oxidoreductase</keyword>
<evidence type="ECO:0000256" key="4">
    <source>
        <dbReference type="ARBA" id="ARBA00022617"/>
    </source>
</evidence>
<dbReference type="GO" id="GO:0004322">
    <property type="term" value="F:ferroxidase activity"/>
    <property type="evidence" value="ECO:0007669"/>
    <property type="project" value="UniProtKB-EC"/>
</dbReference>
<dbReference type="GO" id="GO:0006826">
    <property type="term" value="P:iron ion transport"/>
    <property type="evidence" value="ECO:0007669"/>
    <property type="project" value="InterPro"/>
</dbReference>
<evidence type="ECO:0000256" key="7">
    <source>
        <dbReference type="PIRNR" id="PIRNR002560"/>
    </source>
</evidence>
<keyword evidence="6 7" id="KW-0408">Iron</keyword>
<dbReference type="PIRSF" id="PIRSF002560">
    <property type="entry name" value="Bacterioferritin"/>
    <property type="match status" value="1"/>
</dbReference>
<evidence type="ECO:0000256" key="6">
    <source>
        <dbReference type="ARBA" id="ARBA00023004"/>
    </source>
</evidence>
<dbReference type="InterPro" id="IPR012347">
    <property type="entry name" value="Ferritin-like"/>
</dbReference>
<dbReference type="EC" id="1.16.3.1" evidence="7"/>
<keyword evidence="3 7" id="KW-0409">Iron storage</keyword>
<evidence type="ECO:0000256" key="3">
    <source>
        <dbReference type="ARBA" id="ARBA00022434"/>
    </source>
</evidence>
<feature type="binding site" evidence="8">
    <location>
        <position position="130"/>
    </location>
    <ligand>
        <name>Fe cation</name>
        <dbReference type="ChEBI" id="CHEBI:24875"/>
        <label>2</label>
    </ligand>
</feature>